<keyword evidence="1" id="KW-0812">Transmembrane</keyword>
<accession>A0A1F8H242</accession>
<protein>
    <submittedName>
        <fullName evidence="4">Uncharacterized protein</fullName>
    </submittedName>
</protein>
<dbReference type="SUPFAM" id="SSF52540">
    <property type="entry name" value="P-loop containing nucleoside triphosphate hydrolases"/>
    <property type="match status" value="1"/>
</dbReference>
<dbReference type="InterPro" id="IPR058441">
    <property type="entry name" value="DUF8128"/>
</dbReference>
<dbReference type="Proteomes" id="UP000177111">
    <property type="component" value="Unassembled WGS sequence"/>
</dbReference>
<feature type="transmembrane region" description="Helical" evidence="1">
    <location>
        <begin position="7"/>
        <end position="28"/>
    </location>
</feature>
<evidence type="ECO:0000313" key="4">
    <source>
        <dbReference type="EMBL" id="OGN30976.1"/>
    </source>
</evidence>
<dbReference type="Pfam" id="PF26449">
    <property type="entry name" value="DUF8128"/>
    <property type="match status" value="1"/>
</dbReference>
<feature type="domain" description="DUF8128" evidence="3">
    <location>
        <begin position="60"/>
        <end position="355"/>
    </location>
</feature>
<gene>
    <name evidence="4" type="ORF">A3I96_01615</name>
</gene>
<dbReference type="InterPro" id="IPR002789">
    <property type="entry name" value="HerA_central"/>
</dbReference>
<dbReference type="PANTHER" id="PTHR30121">
    <property type="entry name" value="UNCHARACTERIZED PROTEIN YJGR-RELATED"/>
    <property type="match status" value="1"/>
</dbReference>
<reference evidence="4 5" key="1">
    <citation type="journal article" date="2016" name="Nat. Commun.">
        <title>Thousands of microbial genomes shed light on interconnected biogeochemical processes in an aquifer system.</title>
        <authorList>
            <person name="Anantharaman K."/>
            <person name="Brown C.T."/>
            <person name="Hug L.A."/>
            <person name="Sharon I."/>
            <person name="Castelle C.J."/>
            <person name="Probst A.J."/>
            <person name="Thomas B.C."/>
            <person name="Singh A."/>
            <person name="Wilkins M.J."/>
            <person name="Karaoz U."/>
            <person name="Brodie E.L."/>
            <person name="Williams K.H."/>
            <person name="Hubbard S.S."/>
            <person name="Banfield J.F."/>
        </authorList>
    </citation>
    <scope>NUCLEOTIDE SEQUENCE [LARGE SCALE GENOMIC DNA]</scope>
</reference>
<name>A0A1F8H242_9BACT</name>
<proteinExistence type="predicted"/>
<dbReference type="PANTHER" id="PTHR30121:SF6">
    <property type="entry name" value="SLR6007 PROTEIN"/>
    <property type="match status" value="1"/>
</dbReference>
<keyword evidence="1" id="KW-0472">Membrane</keyword>
<evidence type="ECO:0000256" key="1">
    <source>
        <dbReference type="SAM" id="Phobius"/>
    </source>
</evidence>
<keyword evidence="1" id="KW-1133">Transmembrane helix</keyword>
<dbReference type="InterPro" id="IPR027417">
    <property type="entry name" value="P-loop_NTPase"/>
</dbReference>
<dbReference type="Gene3D" id="3.40.50.300">
    <property type="entry name" value="P-loop containing nucleotide triphosphate hydrolases"/>
    <property type="match status" value="2"/>
</dbReference>
<feature type="domain" description="Helicase HerA central" evidence="2">
    <location>
        <begin position="393"/>
        <end position="625"/>
    </location>
</feature>
<dbReference type="EMBL" id="MGKT01000006">
    <property type="protein sequence ID" value="OGN30976.1"/>
    <property type="molecule type" value="Genomic_DNA"/>
</dbReference>
<dbReference type="Pfam" id="PF01935">
    <property type="entry name" value="DUF87"/>
    <property type="match status" value="1"/>
</dbReference>
<organism evidence="4 5">
    <name type="scientific">Candidatus Yanofskybacteria bacterium RIFCSPLOWO2_02_FULL_44_18</name>
    <dbReference type="NCBI Taxonomy" id="1802705"/>
    <lineage>
        <taxon>Bacteria</taxon>
        <taxon>Candidatus Yanofskyibacteriota</taxon>
    </lineage>
</organism>
<evidence type="ECO:0000259" key="3">
    <source>
        <dbReference type="Pfam" id="PF26449"/>
    </source>
</evidence>
<evidence type="ECO:0000259" key="2">
    <source>
        <dbReference type="Pfam" id="PF01935"/>
    </source>
</evidence>
<sequence length="804" mass="90183">MISTTLLIVYLGVLAILLIAGFVLVGAVKGRGSVARALNLALFRITLPREPLTNNQQQRPEKELISVMEQLYSSLSNIHSSGWNKFAYGEPYIVLELSVHHVGEEINFYIAVPVTYKDVFEKQVHGVFPLSEVEHVHDYNIFNPHGASVGGYASLTGDPILPIKSYQHLESDPLGGILTSLSKLEKEGEGAAIQILIRPSHKDKIKKLAQKVAKEMQSGLKFSAAVYAAKHPKKEEKESKPEQPKAVTPFEEEIIKGVQSKASKPLFDSNIRIVVSAPDETRAVQLFNEISGSFVQFSAPEMNGFKINKIKSKALDKLLFNFSFRVFDSDKSILLSSEEITSLYHFPMATTLAPKVKFLKSKPAEPPANLPQSGIGLGINIFRGKETLVRMADKDRSRHLYVIGQTGTGKSVFMESLIHQDMAKGKGVCVIDPHGEFAEFVLSVVPKERIDDVIYFDPGDTARPMGLNMLEIDPSHPEQKSMVIDELFGIFDKLYDLKQTGGPMFEKYFKNAAYLLLDDYTNEIPVLADISRVLVDDEYRADKLKRETNPLIKQFWQLEAEKAGGDQSLANMAPYISSKITSFVYNEFLRPIINQQISAFNFRRAMDEGKILIVNLSKGKIGDLNANLLGMIIIGKLLMAALSRVDISDESSRRDFYLYIDEFQNFTTDSIGIILSEARKYHLNLIIAHQFIKQLKENIRDAVFGNVGSIVSFRIGPDDAEYMKNKFEPVFTPSDLMNIDNLNAYVNLLIGGQTSRPFNMKALTELVFGAGSKDYADKLKQISRLRFGRPREEVEEEIKKKYVK</sequence>
<comment type="caution">
    <text evidence="4">The sequence shown here is derived from an EMBL/GenBank/DDBJ whole genome shotgun (WGS) entry which is preliminary data.</text>
</comment>
<dbReference type="InterPro" id="IPR051162">
    <property type="entry name" value="T4SS_component"/>
</dbReference>
<dbReference type="AlphaFoldDB" id="A0A1F8H242"/>
<evidence type="ECO:0000313" key="5">
    <source>
        <dbReference type="Proteomes" id="UP000177111"/>
    </source>
</evidence>